<dbReference type="InterPro" id="IPR036388">
    <property type="entry name" value="WH-like_DNA-bd_sf"/>
</dbReference>
<evidence type="ECO:0000256" key="3">
    <source>
        <dbReference type="ARBA" id="ARBA00023163"/>
    </source>
</evidence>
<dbReference type="Pfam" id="PF01037">
    <property type="entry name" value="AsnC_trans_reg"/>
    <property type="match status" value="1"/>
</dbReference>
<reference evidence="5 6" key="1">
    <citation type="journal article" date="2013" name="Genome Announc.">
        <title>Genome Sequence of Rhizobium lupini HPC(L) Isolated from Saline Desert Soil, Kutch (Gujarat).</title>
        <authorList>
            <person name="Agarwal L."/>
            <person name="Purohit H.J."/>
        </authorList>
    </citation>
    <scope>NUCLEOTIDE SEQUENCE [LARGE SCALE GENOMIC DNA]</scope>
    <source>
        <strain evidence="6">HPC(L)</strain>
    </source>
</reference>
<dbReference type="InterPro" id="IPR019888">
    <property type="entry name" value="Tscrpt_reg_AsnC-like"/>
</dbReference>
<dbReference type="Gene3D" id="3.30.70.920">
    <property type="match status" value="1"/>
</dbReference>
<dbReference type="EMBL" id="AMQQ01000017">
    <property type="protein sequence ID" value="EKJ95468.1"/>
    <property type="molecule type" value="Genomic_DNA"/>
</dbReference>
<dbReference type="InterPro" id="IPR019885">
    <property type="entry name" value="Tscrpt_reg_HTH_AsnC-type_CS"/>
</dbReference>
<evidence type="ECO:0000259" key="4">
    <source>
        <dbReference type="PROSITE" id="PS50956"/>
    </source>
</evidence>
<gene>
    <name evidence="5" type="ORF">C241_12655</name>
</gene>
<dbReference type="Gene3D" id="1.10.10.10">
    <property type="entry name" value="Winged helix-like DNA-binding domain superfamily/Winged helix DNA-binding domain"/>
    <property type="match status" value="1"/>
</dbReference>
<keyword evidence="6" id="KW-1185">Reference proteome</keyword>
<evidence type="ECO:0000313" key="6">
    <source>
        <dbReference type="Proteomes" id="UP000017668"/>
    </source>
</evidence>
<keyword evidence="2" id="KW-0238">DNA-binding</keyword>
<protein>
    <submittedName>
        <fullName evidence="5">AsnC family transcriptional regulator</fullName>
    </submittedName>
</protein>
<comment type="caution">
    <text evidence="5">The sequence shown here is derived from an EMBL/GenBank/DDBJ whole genome shotgun (WGS) entry which is preliminary data.</text>
</comment>
<dbReference type="InterPro" id="IPR036390">
    <property type="entry name" value="WH_DNA-bd_sf"/>
</dbReference>
<name>A0ABN0HM13_RHILU</name>
<evidence type="ECO:0000313" key="5">
    <source>
        <dbReference type="EMBL" id="EKJ95468.1"/>
    </source>
</evidence>
<keyword evidence="3" id="KW-0804">Transcription</keyword>
<dbReference type="InterPro" id="IPR019887">
    <property type="entry name" value="Tscrpt_reg_AsnC/Lrp_C"/>
</dbReference>
<feature type="domain" description="HTH asnC-type" evidence="4">
    <location>
        <begin position="61"/>
        <end position="122"/>
    </location>
</feature>
<sequence length="219" mass="24362">MPCPLLPAACTMQYGTKKPAEGAFEWRSQSIETKTLLSHADGSAADFFAACLGETGMTKPLDRIDRKILRALLENGRLSNTELSEKVGLSPSPCWQRVKRLEEEGVIRGYTAILDQAQLGLTETVIIEVMLERHDDEVLERFGEAMAALPEVLEAYLTTGEYDYLIKVAVAGTAGYEQFLRRKLYKIEGVRHSRSCFALKCLKHTLSVVPDTEPPSRPT</sequence>
<organism evidence="5 6">
    <name type="scientific">Bradyrhizobium lupini HPC(L)</name>
    <dbReference type="NCBI Taxonomy" id="1229491"/>
    <lineage>
        <taxon>Bacteria</taxon>
        <taxon>Pseudomonadati</taxon>
        <taxon>Pseudomonadota</taxon>
        <taxon>Alphaproteobacteria</taxon>
        <taxon>Hyphomicrobiales</taxon>
        <taxon>Nitrobacteraceae</taxon>
        <taxon>Bradyrhizobium</taxon>
    </lineage>
</organism>
<proteinExistence type="predicted"/>
<evidence type="ECO:0000256" key="1">
    <source>
        <dbReference type="ARBA" id="ARBA00023015"/>
    </source>
</evidence>
<dbReference type="InterPro" id="IPR000485">
    <property type="entry name" value="AsnC-type_HTH_dom"/>
</dbReference>
<dbReference type="PANTHER" id="PTHR30154">
    <property type="entry name" value="LEUCINE-RESPONSIVE REGULATORY PROTEIN"/>
    <property type="match status" value="1"/>
</dbReference>
<keyword evidence="1" id="KW-0805">Transcription regulation</keyword>
<dbReference type="Proteomes" id="UP000017668">
    <property type="component" value="Unassembled WGS sequence"/>
</dbReference>
<accession>A0ABN0HM13</accession>
<dbReference type="PANTHER" id="PTHR30154:SF34">
    <property type="entry name" value="TRANSCRIPTIONAL REGULATOR AZLB"/>
    <property type="match status" value="1"/>
</dbReference>
<dbReference type="SUPFAM" id="SSF54909">
    <property type="entry name" value="Dimeric alpha+beta barrel"/>
    <property type="match status" value="1"/>
</dbReference>
<dbReference type="CDD" id="cd00090">
    <property type="entry name" value="HTH_ARSR"/>
    <property type="match status" value="1"/>
</dbReference>
<dbReference type="InterPro" id="IPR011008">
    <property type="entry name" value="Dimeric_a/b-barrel"/>
</dbReference>
<dbReference type="SUPFAM" id="SSF46785">
    <property type="entry name" value="Winged helix' DNA-binding domain"/>
    <property type="match status" value="1"/>
</dbReference>
<dbReference type="Pfam" id="PF13412">
    <property type="entry name" value="HTH_24"/>
    <property type="match status" value="1"/>
</dbReference>
<evidence type="ECO:0000256" key="2">
    <source>
        <dbReference type="ARBA" id="ARBA00023125"/>
    </source>
</evidence>
<dbReference type="PROSITE" id="PS00519">
    <property type="entry name" value="HTH_ASNC_1"/>
    <property type="match status" value="1"/>
</dbReference>
<dbReference type="PROSITE" id="PS50956">
    <property type="entry name" value="HTH_ASNC_2"/>
    <property type="match status" value="1"/>
</dbReference>
<dbReference type="PRINTS" id="PR00033">
    <property type="entry name" value="HTHASNC"/>
</dbReference>
<dbReference type="SMART" id="SM00344">
    <property type="entry name" value="HTH_ASNC"/>
    <property type="match status" value="1"/>
</dbReference>
<dbReference type="InterPro" id="IPR011991">
    <property type="entry name" value="ArsR-like_HTH"/>
</dbReference>